<dbReference type="PANTHER" id="PTHR31662:SF13">
    <property type="entry name" value="OS09G0287600 PROTEIN"/>
    <property type="match status" value="1"/>
</dbReference>
<proteinExistence type="evidence at transcript level"/>
<evidence type="ECO:0000256" key="1">
    <source>
        <dbReference type="ARBA" id="ARBA00010820"/>
    </source>
</evidence>
<name>B4FRW3_MAIZE</name>
<sequence length="353" mass="39081">MAPKRSAPPPPPPPPAASSEETASGSGSEEEEEEEEEEDDLETAHSPPPVAPKSVAPLPQKVQEPEASDEDEYDDEDDEPQKVQEPEASDEDEDDEEEDIEEDEKANHVVPSSATKNPPPPPQTGEDSEASDEEEDREADDEMPQTKPAPNQEVEAKGAKRPSAPFQRTWSIDDDFRILEALAAQRLEHGALPQTDVLADALAGKLDNSGCSLSDLKRKVRSLQSRYAKAVKKGAPPSKDQDRRLFDLCKNVWPSVSNAKPVTKAVTKASANGGAGREPDEMCELYPYLAEEVRALQRAHPGLFKREFGMIEDSKARTLDERIKKQRRALMNLHLRRHDLTKEVTRTLMDLAE</sequence>
<feature type="compositionally biased region" description="Pro residues" evidence="2">
    <location>
        <begin position="1"/>
        <end position="16"/>
    </location>
</feature>
<feature type="compositionally biased region" description="Acidic residues" evidence="2">
    <location>
        <begin position="66"/>
        <end position="79"/>
    </location>
</feature>
<feature type="domain" description="Glabrous enhancer-binding protein-like DBD" evidence="3">
    <location>
        <begin position="166"/>
        <end position="253"/>
    </location>
</feature>
<organism evidence="4">
    <name type="scientific">Zea mays</name>
    <name type="common">Maize</name>
    <dbReference type="NCBI Taxonomy" id="4577"/>
    <lineage>
        <taxon>Eukaryota</taxon>
        <taxon>Viridiplantae</taxon>
        <taxon>Streptophyta</taxon>
        <taxon>Embryophyta</taxon>
        <taxon>Tracheophyta</taxon>
        <taxon>Spermatophyta</taxon>
        <taxon>Magnoliopsida</taxon>
        <taxon>Liliopsida</taxon>
        <taxon>Poales</taxon>
        <taxon>Poaceae</taxon>
        <taxon>PACMAD clade</taxon>
        <taxon>Panicoideae</taxon>
        <taxon>Andropogonodae</taxon>
        <taxon>Andropogoneae</taxon>
        <taxon>Tripsacinae</taxon>
        <taxon>Zea</taxon>
    </lineage>
</organism>
<evidence type="ECO:0000313" key="4">
    <source>
        <dbReference type="EMBL" id="ACF84856.1"/>
    </source>
</evidence>
<dbReference type="EMBL" id="BT039851">
    <property type="protein sequence ID" value="ACF84856.1"/>
    <property type="molecule type" value="mRNA"/>
</dbReference>
<comment type="similarity">
    <text evidence="1">Belongs to the GeBP family.</text>
</comment>
<feature type="compositionally biased region" description="Acidic residues" evidence="2">
    <location>
        <begin position="28"/>
        <end position="41"/>
    </location>
</feature>
<dbReference type="GO" id="GO:0006355">
    <property type="term" value="P:regulation of DNA-templated transcription"/>
    <property type="evidence" value="ECO:0007669"/>
    <property type="project" value="InterPro"/>
</dbReference>
<feature type="region of interest" description="Disordered" evidence="2">
    <location>
        <begin position="1"/>
        <end position="170"/>
    </location>
</feature>
<feature type="compositionally biased region" description="Acidic residues" evidence="2">
    <location>
        <begin position="126"/>
        <end position="143"/>
    </location>
</feature>
<dbReference type="InterPro" id="IPR053932">
    <property type="entry name" value="GeBP-like_DBD"/>
</dbReference>
<feature type="compositionally biased region" description="Acidic residues" evidence="2">
    <location>
        <begin position="87"/>
        <end position="104"/>
    </location>
</feature>
<accession>B4FRW3</accession>
<reference evidence="4" key="1">
    <citation type="journal article" date="2009" name="PLoS Genet.">
        <title>Sequencing, mapping, and analysis of 27,455 maize full-length cDNAs.</title>
        <authorList>
            <person name="Soderlund C."/>
            <person name="Descour A."/>
            <person name="Kudrna D."/>
            <person name="Bomhoff M."/>
            <person name="Boyd L."/>
            <person name="Currie J."/>
            <person name="Angelova A."/>
            <person name="Collura K."/>
            <person name="Wissotski M."/>
            <person name="Ashley E."/>
            <person name="Morrow D."/>
            <person name="Fernandes J."/>
            <person name="Walbot V."/>
            <person name="Yu Y."/>
        </authorList>
    </citation>
    <scope>NUCLEOTIDE SEQUENCE</scope>
    <source>
        <strain evidence="4">B73</strain>
    </source>
</reference>
<dbReference type="AlphaFoldDB" id="B4FRW3"/>
<dbReference type="ExpressionAtlas" id="B4FRW3">
    <property type="expression patterns" value="baseline and differential"/>
</dbReference>
<feature type="compositionally biased region" description="Low complexity" evidence="2">
    <location>
        <begin position="17"/>
        <end position="27"/>
    </location>
</feature>
<evidence type="ECO:0000259" key="3">
    <source>
        <dbReference type="Pfam" id="PF04504"/>
    </source>
</evidence>
<evidence type="ECO:0000256" key="2">
    <source>
        <dbReference type="SAM" id="MobiDB-lite"/>
    </source>
</evidence>
<dbReference type="PANTHER" id="PTHR31662">
    <property type="entry name" value="BNAANNG10740D PROTEIN-RELATED"/>
    <property type="match status" value="1"/>
</dbReference>
<protein>
    <recommendedName>
        <fullName evidence="3">Glabrous enhancer-binding protein-like DBD domain-containing protein</fullName>
    </recommendedName>
</protein>
<dbReference type="Pfam" id="PF04504">
    <property type="entry name" value="GeBP-like_DBD"/>
    <property type="match status" value="1"/>
</dbReference>
<dbReference type="InterPro" id="IPR007592">
    <property type="entry name" value="GEBP"/>
</dbReference>